<feature type="transmembrane region" description="Helical" evidence="1">
    <location>
        <begin position="154"/>
        <end position="174"/>
    </location>
</feature>
<comment type="caution">
    <text evidence="3">The sequence shown here is derived from an EMBL/GenBank/DDBJ whole genome shotgun (WGS) entry which is preliminary data.</text>
</comment>
<dbReference type="PANTHER" id="PTHR19271">
    <property type="entry name" value="CYTOCHROME B"/>
    <property type="match status" value="1"/>
</dbReference>
<dbReference type="InterPro" id="IPR016174">
    <property type="entry name" value="Di-haem_cyt_TM"/>
</dbReference>
<proteinExistence type="predicted"/>
<evidence type="ECO:0000259" key="2">
    <source>
        <dbReference type="PROSITE" id="PS51002"/>
    </source>
</evidence>
<keyword evidence="1" id="KW-1133">Transmembrane helix</keyword>
<dbReference type="InterPro" id="IPR027387">
    <property type="entry name" value="Cytb/b6-like_sf"/>
</dbReference>
<feature type="domain" description="Cytochrome b/b6 N-terminal region profile" evidence="2">
    <location>
        <begin position="26"/>
        <end position="254"/>
    </location>
</feature>
<name>A0A1F5UWQ4_FRAXR</name>
<feature type="transmembrane region" description="Helical" evidence="1">
    <location>
        <begin position="69"/>
        <end position="94"/>
    </location>
</feature>
<evidence type="ECO:0000256" key="1">
    <source>
        <dbReference type="SAM" id="Phobius"/>
    </source>
</evidence>
<dbReference type="EMBL" id="MFGX01000053">
    <property type="protein sequence ID" value="OGF55585.1"/>
    <property type="molecule type" value="Genomic_DNA"/>
</dbReference>
<protein>
    <recommendedName>
        <fullName evidence="2">Cytochrome b/b6 N-terminal region profile domain-containing protein</fullName>
    </recommendedName>
</protein>
<dbReference type="GO" id="GO:0022904">
    <property type="term" value="P:respiratory electron transport chain"/>
    <property type="evidence" value="ECO:0007669"/>
    <property type="project" value="InterPro"/>
</dbReference>
<dbReference type="Gene3D" id="1.20.810.10">
    <property type="entry name" value="Cytochrome Bc1 Complex, Chain C"/>
    <property type="match status" value="1"/>
</dbReference>
<dbReference type="GO" id="GO:0009055">
    <property type="term" value="F:electron transfer activity"/>
    <property type="evidence" value="ECO:0007669"/>
    <property type="project" value="InterPro"/>
</dbReference>
<dbReference type="GO" id="GO:0016020">
    <property type="term" value="C:membrane"/>
    <property type="evidence" value="ECO:0007669"/>
    <property type="project" value="InterPro"/>
</dbReference>
<dbReference type="STRING" id="1817864.A2Z21_06485"/>
<dbReference type="GO" id="GO:0016491">
    <property type="term" value="F:oxidoreductase activity"/>
    <property type="evidence" value="ECO:0007669"/>
    <property type="project" value="InterPro"/>
</dbReference>
<dbReference type="Pfam" id="PF00033">
    <property type="entry name" value="Cytochrome_B"/>
    <property type="match status" value="1"/>
</dbReference>
<reference evidence="3 4" key="1">
    <citation type="journal article" date="2016" name="Nat. Commun.">
        <title>Thousands of microbial genomes shed light on interconnected biogeochemical processes in an aquifer system.</title>
        <authorList>
            <person name="Anantharaman K."/>
            <person name="Brown C.T."/>
            <person name="Hug L.A."/>
            <person name="Sharon I."/>
            <person name="Castelle C.J."/>
            <person name="Probst A.J."/>
            <person name="Thomas B.C."/>
            <person name="Singh A."/>
            <person name="Wilkins M.J."/>
            <person name="Karaoz U."/>
            <person name="Brodie E.L."/>
            <person name="Williams K.H."/>
            <person name="Hubbard S.S."/>
            <person name="Banfield J.F."/>
        </authorList>
    </citation>
    <scope>NUCLEOTIDE SEQUENCE [LARGE SCALE GENOMIC DNA]</scope>
    <source>
        <strain evidence="4">RBG_16_55_9</strain>
    </source>
</reference>
<keyword evidence="1" id="KW-0472">Membrane</keyword>
<keyword evidence="1" id="KW-0812">Transmembrane</keyword>
<accession>A0A1F5UWQ4</accession>
<dbReference type="PANTHER" id="PTHR19271:SF16">
    <property type="entry name" value="CYTOCHROME B"/>
    <property type="match status" value="1"/>
</dbReference>
<sequence length="259" mass="30678">MNTIFYGMIDKLVLAMQQLRRSRLWISIFRREHLPQTETDYLAMNRRNFFVHILPAAMNKKSLRTSYSWLWMGVTAFWLFVILVISGIYLMFYYVPSVERAFDTIRYIINQVSLGRFFRNLHKWAGELMVAVVFFHMLRVFYTGAYQKPREFNWIVGVVLFLITIFFAFSGYILPWDQLGYYAAKIACNIAQNVPFVGDQVREGLLGVSNCNNLNQFSLIRWYVIHVFLLPVLIILLIAIHFWRIRKDDFSAPPEEERA</sequence>
<dbReference type="Proteomes" id="UP000179157">
    <property type="component" value="Unassembled WGS sequence"/>
</dbReference>
<evidence type="ECO:0000313" key="3">
    <source>
        <dbReference type="EMBL" id="OGF55585.1"/>
    </source>
</evidence>
<feature type="transmembrane region" description="Helical" evidence="1">
    <location>
        <begin position="222"/>
        <end position="243"/>
    </location>
</feature>
<feature type="transmembrane region" description="Helical" evidence="1">
    <location>
        <begin position="124"/>
        <end position="142"/>
    </location>
</feature>
<dbReference type="InterPro" id="IPR005797">
    <property type="entry name" value="Cyt_b/b6_N"/>
</dbReference>
<dbReference type="AlphaFoldDB" id="A0A1F5UWQ4"/>
<dbReference type="SUPFAM" id="SSF81342">
    <property type="entry name" value="Transmembrane di-heme cytochromes"/>
    <property type="match status" value="1"/>
</dbReference>
<gene>
    <name evidence="3" type="ORF">A2Z21_06485</name>
</gene>
<dbReference type="PROSITE" id="PS51002">
    <property type="entry name" value="CYTB_NTER"/>
    <property type="match status" value="1"/>
</dbReference>
<evidence type="ECO:0000313" key="4">
    <source>
        <dbReference type="Proteomes" id="UP000179157"/>
    </source>
</evidence>
<organism evidence="3 4">
    <name type="scientific">Fraserbacteria sp. (strain RBG_16_55_9)</name>
    <dbReference type="NCBI Taxonomy" id="1817864"/>
    <lineage>
        <taxon>Bacteria</taxon>
        <taxon>Candidatus Fraseribacteriota</taxon>
    </lineage>
</organism>